<accession>A0A0A9FZU0</accession>
<protein>
    <submittedName>
        <fullName evidence="1">Uncharacterized protein</fullName>
    </submittedName>
</protein>
<reference evidence="1" key="1">
    <citation type="submission" date="2014-09" db="EMBL/GenBank/DDBJ databases">
        <authorList>
            <person name="Magalhaes I.L.F."/>
            <person name="Oliveira U."/>
            <person name="Santos F.R."/>
            <person name="Vidigal T.H.D.A."/>
            <person name="Brescovit A.D."/>
            <person name="Santos A.J."/>
        </authorList>
    </citation>
    <scope>NUCLEOTIDE SEQUENCE</scope>
    <source>
        <tissue evidence="1">Shoot tissue taken approximately 20 cm above the soil surface</tissue>
    </source>
</reference>
<evidence type="ECO:0000313" key="1">
    <source>
        <dbReference type="EMBL" id="JAE17782.1"/>
    </source>
</evidence>
<organism evidence="1">
    <name type="scientific">Arundo donax</name>
    <name type="common">Giant reed</name>
    <name type="synonym">Donax arundinaceus</name>
    <dbReference type="NCBI Taxonomy" id="35708"/>
    <lineage>
        <taxon>Eukaryota</taxon>
        <taxon>Viridiplantae</taxon>
        <taxon>Streptophyta</taxon>
        <taxon>Embryophyta</taxon>
        <taxon>Tracheophyta</taxon>
        <taxon>Spermatophyta</taxon>
        <taxon>Magnoliopsida</taxon>
        <taxon>Liliopsida</taxon>
        <taxon>Poales</taxon>
        <taxon>Poaceae</taxon>
        <taxon>PACMAD clade</taxon>
        <taxon>Arundinoideae</taxon>
        <taxon>Arundineae</taxon>
        <taxon>Arundo</taxon>
    </lineage>
</organism>
<name>A0A0A9FZU0_ARUDO</name>
<dbReference type="AlphaFoldDB" id="A0A0A9FZU0"/>
<dbReference type="EMBL" id="GBRH01180114">
    <property type="protein sequence ID" value="JAE17782.1"/>
    <property type="molecule type" value="Transcribed_RNA"/>
</dbReference>
<reference evidence="1" key="2">
    <citation type="journal article" date="2015" name="Data Brief">
        <title>Shoot transcriptome of the giant reed, Arundo donax.</title>
        <authorList>
            <person name="Barrero R.A."/>
            <person name="Guerrero F.D."/>
            <person name="Moolhuijzen P."/>
            <person name="Goolsby J.A."/>
            <person name="Tidwell J."/>
            <person name="Bellgard S.E."/>
            <person name="Bellgard M.I."/>
        </authorList>
    </citation>
    <scope>NUCLEOTIDE SEQUENCE</scope>
    <source>
        <tissue evidence="1">Shoot tissue taken approximately 20 cm above the soil surface</tissue>
    </source>
</reference>
<proteinExistence type="predicted"/>
<sequence>MLSSSFAGDLVASLQEIIILYRKQDFHIMRVTSISRLIPFITSPSLQ</sequence>